<dbReference type="KEGG" id="dtn:DTL3_1879"/>
<accession>A0A0C7P4A0</accession>
<protein>
    <submittedName>
        <fullName evidence="1">Putative haloacid dehalogenase-like hydrolase</fullName>
        <ecNumber evidence="1">3.8.1.2</ecNumber>
    </submittedName>
</protein>
<evidence type="ECO:0000313" key="2">
    <source>
        <dbReference type="Proteomes" id="UP000032809"/>
    </source>
</evidence>
<dbReference type="InterPro" id="IPR006439">
    <property type="entry name" value="HAD-SF_hydro_IA"/>
</dbReference>
<dbReference type="NCBIfam" id="TIGR01509">
    <property type="entry name" value="HAD-SF-IA-v3"/>
    <property type="match status" value="1"/>
</dbReference>
<organism evidence="1 2">
    <name type="scientific">Defluviitoga tunisiensis</name>
    <dbReference type="NCBI Taxonomy" id="1006576"/>
    <lineage>
        <taxon>Bacteria</taxon>
        <taxon>Thermotogati</taxon>
        <taxon>Thermotogota</taxon>
        <taxon>Thermotogae</taxon>
        <taxon>Petrotogales</taxon>
        <taxon>Petrotogaceae</taxon>
        <taxon>Defluviitoga</taxon>
    </lineage>
</organism>
<dbReference type="PATRIC" id="fig|1006576.9.peg.1870"/>
<dbReference type="Gene3D" id="3.40.50.1000">
    <property type="entry name" value="HAD superfamily/HAD-like"/>
    <property type="match status" value="1"/>
</dbReference>
<dbReference type="EC" id="3.8.1.2" evidence="1"/>
<dbReference type="AlphaFoldDB" id="A0A0C7P4A0"/>
<name>A0A0C7P4A0_DEFTU</name>
<dbReference type="InterPro" id="IPR023198">
    <property type="entry name" value="PGP-like_dom2"/>
</dbReference>
<dbReference type="PANTHER" id="PTHR43611:SF3">
    <property type="entry name" value="FLAVIN MONONUCLEOTIDE HYDROLASE 1, CHLOROPLATIC"/>
    <property type="match status" value="1"/>
</dbReference>
<dbReference type="HOGENOM" id="CLU_045011_9_1_0"/>
<dbReference type="SFLD" id="SFLDG01129">
    <property type="entry name" value="C1.5:_HAD__Beta-PGM__Phosphata"/>
    <property type="match status" value="1"/>
</dbReference>
<dbReference type="RefSeq" id="WP_052670492.1">
    <property type="nucleotide sequence ID" value="NZ_LN824141.1"/>
</dbReference>
<dbReference type="PRINTS" id="PR00413">
    <property type="entry name" value="HADHALOGNASE"/>
</dbReference>
<evidence type="ECO:0000313" key="1">
    <source>
        <dbReference type="EMBL" id="CEP79160.1"/>
    </source>
</evidence>
<dbReference type="GO" id="GO:0018784">
    <property type="term" value="F:(S)-2-haloacid dehalogenase activity"/>
    <property type="evidence" value="ECO:0007669"/>
    <property type="project" value="UniProtKB-EC"/>
</dbReference>
<dbReference type="CDD" id="cd02603">
    <property type="entry name" value="HAD_sEH-N_like"/>
    <property type="match status" value="1"/>
</dbReference>
<dbReference type="SUPFAM" id="SSF56784">
    <property type="entry name" value="HAD-like"/>
    <property type="match status" value="1"/>
</dbReference>
<sequence length="196" mass="23283">MKNIVFDLGNVLFRFDPKEILDDLFEEELIKKKIIKDVFKTKIWADLDRGTISYNDACRIWLNNNPDLKSELMLLLVNWHKYLTPIEENISFLYRLKSKGKNLYVLSNFHEHAFNYIRTHYSFFELFDGMVISYQVKLLKPEKEIYNLLIENYNLIPEQTIFIDDSLENVKAAEEVGIKGILYLNSEELYKQLDGL</sequence>
<dbReference type="OrthoDB" id="9797415at2"/>
<dbReference type="EMBL" id="LN824141">
    <property type="protein sequence ID" value="CEP79160.1"/>
    <property type="molecule type" value="Genomic_DNA"/>
</dbReference>
<dbReference type="STRING" id="1006576.DTL3_1879"/>
<dbReference type="InterPro" id="IPR036412">
    <property type="entry name" value="HAD-like_sf"/>
</dbReference>
<dbReference type="InterPro" id="IPR023214">
    <property type="entry name" value="HAD_sf"/>
</dbReference>
<dbReference type="Proteomes" id="UP000032809">
    <property type="component" value="Chromosome I"/>
</dbReference>
<gene>
    <name evidence="1" type="ORF">DTL3_1879</name>
</gene>
<dbReference type="PANTHER" id="PTHR43611">
    <property type="entry name" value="ALPHA-D-GLUCOSE 1-PHOSPHATE PHOSPHATASE"/>
    <property type="match status" value="1"/>
</dbReference>
<dbReference type="SFLD" id="SFLDS00003">
    <property type="entry name" value="Haloacid_Dehalogenase"/>
    <property type="match status" value="1"/>
</dbReference>
<dbReference type="Gene3D" id="1.10.150.240">
    <property type="entry name" value="Putative phosphatase, domain 2"/>
    <property type="match status" value="1"/>
</dbReference>
<dbReference type="Pfam" id="PF00702">
    <property type="entry name" value="Hydrolase"/>
    <property type="match status" value="1"/>
</dbReference>
<keyword evidence="2" id="KW-1185">Reference proteome</keyword>
<reference evidence="2" key="1">
    <citation type="submission" date="2014-11" db="EMBL/GenBank/DDBJ databases">
        <authorList>
            <person name="Wibberg D."/>
        </authorList>
    </citation>
    <scope>NUCLEOTIDE SEQUENCE [LARGE SCALE GENOMIC DNA]</scope>
    <source>
        <strain evidence="2">L3</strain>
    </source>
</reference>
<proteinExistence type="predicted"/>
<keyword evidence="1" id="KW-0378">Hydrolase</keyword>